<feature type="binding site" evidence="3">
    <location>
        <position position="39"/>
    </location>
    <ligand>
        <name>NAD(+)</name>
        <dbReference type="ChEBI" id="CHEBI:57540"/>
    </ligand>
</feature>
<dbReference type="GO" id="GO:0004365">
    <property type="term" value="F:glyceraldehyde-3-phosphate dehydrogenase (NAD+) (phosphorylating) activity"/>
    <property type="evidence" value="ECO:0007669"/>
    <property type="project" value="TreeGrafter"/>
</dbReference>
<dbReference type="STRING" id="67003.A0A1X0P6C0"/>
<dbReference type="SUPFAM" id="SSF55347">
    <property type="entry name" value="Glyceraldehyde-3-phosphate dehydrogenase-like, C-terminal domain"/>
    <property type="match status" value="1"/>
</dbReference>
<dbReference type="AlphaFoldDB" id="A0A1X0P6C0"/>
<name>A0A1X0P6C0_9TRYP</name>
<proteinExistence type="inferred from homology"/>
<keyword evidence="8" id="KW-1185">Reference proteome</keyword>
<dbReference type="Pfam" id="PF00044">
    <property type="entry name" value="Gp_dh_N"/>
    <property type="match status" value="1"/>
</dbReference>
<keyword evidence="3" id="KW-0547">Nucleotide-binding</keyword>
<dbReference type="InterPro" id="IPR020828">
    <property type="entry name" value="GlycerAld_3-P_DH_NAD(P)-bd"/>
</dbReference>
<dbReference type="GeneID" id="39982168"/>
<dbReference type="VEuPathDB" id="TriTrypDB:TM35_000041940"/>
<dbReference type="PRINTS" id="PR00078">
    <property type="entry name" value="G3PDHDRGNASE"/>
</dbReference>
<dbReference type="PANTHER" id="PTHR10836:SF136">
    <property type="entry name" value="DEHYDROGENASE, PUTATIVE-RELATED"/>
    <property type="match status" value="1"/>
</dbReference>
<evidence type="ECO:0000256" key="3">
    <source>
        <dbReference type="PIRSR" id="PIRSR000149-3"/>
    </source>
</evidence>
<dbReference type="SUPFAM" id="SSF51735">
    <property type="entry name" value="NAD(P)-binding Rossmann-fold domains"/>
    <property type="match status" value="1"/>
</dbReference>
<keyword evidence="2" id="KW-0560">Oxidoreductase</keyword>
<dbReference type="OrthoDB" id="1152826at2759"/>
<reference evidence="7 8" key="1">
    <citation type="submission" date="2017-03" db="EMBL/GenBank/DDBJ databases">
        <title>An alternative strategy for trypanosome survival in the mammalian bloodstream revealed through genome and transcriptome analysis of the ubiquitous bovine parasite Trypanosoma (Megatrypanum) theileri.</title>
        <authorList>
            <person name="Kelly S."/>
            <person name="Ivens A."/>
            <person name="Mott A."/>
            <person name="O'Neill E."/>
            <person name="Emms D."/>
            <person name="Macleod O."/>
            <person name="Voorheis P."/>
            <person name="Matthews J."/>
            <person name="Matthews K."/>
            <person name="Carrington M."/>
        </authorList>
    </citation>
    <scope>NUCLEOTIDE SEQUENCE [LARGE SCALE GENOMIC DNA]</scope>
    <source>
        <strain evidence="7">Edinburgh</strain>
    </source>
</reference>
<dbReference type="GO" id="GO:0051287">
    <property type="term" value="F:NAD binding"/>
    <property type="evidence" value="ECO:0007669"/>
    <property type="project" value="InterPro"/>
</dbReference>
<protein>
    <submittedName>
        <fullName evidence="7">Glyceraldehyde-3-phosphate dehydrogenase</fullName>
    </submittedName>
</protein>
<dbReference type="EMBL" id="NBCO01000004">
    <property type="protein sequence ID" value="ORC91980.1"/>
    <property type="molecule type" value="Genomic_DNA"/>
</dbReference>
<evidence type="ECO:0000256" key="1">
    <source>
        <dbReference type="ARBA" id="ARBA00007406"/>
    </source>
</evidence>
<dbReference type="GO" id="GO:0006096">
    <property type="term" value="P:glycolytic process"/>
    <property type="evidence" value="ECO:0007669"/>
    <property type="project" value="TreeGrafter"/>
</dbReference>
<dbReference type="InterPro" id="IPR020829">
    <property type="entry name" value="GlycerAld_3-P_DH_cat"/>
</dbReference>
<sequence>MADVTMPIGVGINGFGDIGQSVLFSSFTDPLVNVVAINDASMNIEYMAYLLRHESPLSVEEKSSVVVVGEYICIHGNRKIRVTQKHDLAEIGWHDAGVIYVLECTGLNSTQERCWGHITGGAHGVIIAGQSADAPTVVLGVNEMNMKKTHPVVCAGSPIAVALAPLIRILHEQYMIDECSYTALHGIQKGDSVMGKSKNPQEWRQKRSALDAIIPCTQTGKKTMEKIMPTLAEYISGSAFQVPVVKGCAIDMIVRFAQPVSKEVLDTTLKEAASGRLSEALLYSEEDLINRDCLPNGKLYYDAISSQCLRDGSAHKLLLWFDIEGSYAKRILSLVPFLQKLGVNNEM</sequence>
<organism evidence="7 8">
    <name type="scientific">Trypanosoma theileri</name>
    <dbReference type="NCBI Taxonomy" id="67003"/>
    <lineage>
        <taxon>Eukaryota</taxon>
        <taxon>Discoba</taxon>
        <taxon>Euglenozoa</taxon>
        <taxon>Kinetoplastea</taxon>
        <taxon>Metakinetoplastina</taxon>
        <taxon>Trypanosomatida</taxon>
        <taxon>Trypanosomatidae</taxon>
        <taxon>Trypanosoma</taxon>
    </lineage>
</organism>
<dbReference type="SMART" id="SM00846">
    <property type="entry name" value="Gp_dh_N"/>
    <property type="match status" value="1"/>
</dbReference>
<accession>A0A1X0P6C0</accession>
<evidence type="ECO:0000256" key="4">
    <source>
        <dbReference type="PIRSR" id="PIRSR000149-4"/>
    </source>
</evidence>
<comment type="similarity">
    <text evidence="1 5">Belongs to the glyceraldehyde-3-phosphate dehydrogenase family.</text>
</comment>
<dbReference type="Gene3D" id="3.30.360.10">
    <property type="entry name" value="Dihydrodipicolinate Reductase, domain 2"/>
    <property type="match status" value="1"/>
</dbReference>
<evidence type="ECO:0000256" key="5">
    <source>
        <dbReference type="RuleBase" id="RU000397"/>
    </source>
</evidence>
<evidence type="ECO:0000313" key="7">
    <source>
        <dbReference type="EMBL" id="ORC91980.1"/>
    </source>
</evidence>
<dbReference type="Proteomes" id="UP000192257">
    <property type="component" value="Unassembled WGS sequence"/>
</dbReference>
<dbReference type="PIRSF" id="PIRSF000149">
    <property type="entry name" value="GAP_DH"/>
    <property type="match status" value="1"/>
</dbReference>
<evidence type="ECO:0000313" key="8">
    <source>
        <dbReference type="Proteomes" id="UP000192257"/>
    </source>
</evidence>
<comment type="caution">
    <text evidence="7">The sequence shown here is derived from an EMBL/GenBank/DDBJ whole genome shotgun (WGS) entry which is preliminary data.</text>
</comment>
<feature type="domain" description="Glyceraldehyde 3-phosphate dehydrogenase NAD(P) binding" evidence="6">
    <location>
        <begin position="8"/>
        <end position="158"/>
    </location>
</feature>
<keyword evidence="3" id="KW-0520">NAD</keyword>
<evidence type="ECO:0000259" key="6">
    <source>
        <dbReference type="SMART" id="SM00846"/>
    </source>
</evidence>
<dbReference type="InterPro" id="IPR036291">
    <property type="entry name" value="NAD(P)-bd_dom_sf"/>
</dbReference>
<evidence type="ECO:0000256" key="2">
    <source>
        <dbReference type="ARBA" id="ARBA00023002"/>
    </source>
</evidence>
<gene>
    <name evidence="7" type="ORF">TM35_000041940</name>
</gene>
<feature type="site" description="Activates thiol group during catalysis" evidence="4">
    <location>
        <position position="185"/>
    </location>
</feature>
<dbReference type="GO" id="GO:0005829">
    <property type="term" value="C:cytosol"/>
    <property type="evidence" value="ECO:0007669"/>
    <property type="project" value="TreeGrafter"/>
</dbReference>
<dbReference type="PANTHER" id="PTHR10836">
    <property type="entry name" value="GLYCERALDEHYDE 3-PHOSPHATE DEHYDROGENASE"/>
    <property type="match status" value="1"/>
</dbReference>
<dbReference type="InterPro" id="IPR020831">
    <property type="entry name" value="GlycerAld/Erythrose_P_DH"/>
</dbReference>
<dbReference type="Pfam" id="PF02800">
    <property type="entry name" value="Gp_dh_C"/>
    <property type="match status" value="1"/>
</dbReference>
<dbReference type="Gene3D" id="3.40.50.720">
    <property type="entry name" value="NAD(P)-binding Rossmann-like Domain"/>
    <property type="match status" value="1"/>
</dbReference>
<dbReference type="RefSeq" id="XP_028886046.1">
    <property type="nucleotide sequence ID" value="XM_029022388.1"/>
</dbReference>